<comment type="caution">
    <text evidence="1">The sequence shown here is derived from an EMBL/GenBank/DDBJ whole genome shotgun (WGS) entry which is preliminary data.</text>
</comment>
<dbReference type="Proteomes" id="UP001156614">
    <property type="component" value="Unassembled WGS sequence"/>
</dbReference>
<evidence type="ECO:0000313" key="1">
    <source>
        <dbReference type="EMBL" id="GLQ63971.1"/>
    </source>
</evidence>
<dbReference type="AlphaFoldDB" id="A0AAV5NHT1"/>
<name>A0AAV5NHT1_9PROT</name>
<dbReference type="RefSeq" id="WP_099213428.1">
    <property type="nucleotide sequence ID" value="NZ_BEWM01000008.1"/>
</dbReference>
<protein>
    <submittedName>
        <fullName evidence="1">Uncharacterized protein</fullName>
    </submittedName>
</protein>
<reference evidence="2" key="1">
    <citation type="journal article" date="2019" name="Int. J. Syst. Evol. Microbiol.">
        <title>The Global Catalogue of Microorganisms (GCM) 10K type strain sequencing project: providing services to taxonomists for standard genome sequencing and annotation.</title>
        <authorList>
            <consortium name="The Broad Institute Genomics Platform"/>
            <consortium name="The Broad Institute Genome Sequencing Center for Infectious Disease"/>
            <person name="Wu L."/>
            <person name="Ma J."/>
        </authorList>
    </citation>
    <scope>NUCLEOTIDE SEQUENCE [LARGE SCALE GENOMIC DNA]</scope>
    <source>
        <strain evidence="2">NBRC 3267</strain>
    </source>
</reference>
<organism evidence="1 2">
    <name type="scientific">Gluconobacter cerinus</name>
    <dbReference type="NCBI Taxonomy" id="38307"/>
    <lineage>
        <taxon>Bacteria</taxon>
        <taxon>Pseudomonadati</taxon>
        <taxon>Pseudomonadota</taxon>
        <taxon>Alphaproteobacteria</taxon>
        <taxon>Acetobacterales</taxon>
        <taxon>Acetobacteraceae</taxon>
        <taxon>Gluconobacter</taxon>
    </lineage>
</organism>
<keyword evidence="2" id="KW-1185">Reference proteome</keyword>
<sequence length="238" mass="26769">MLADDDGADVQSGGFSPDLHHPKAWLHQLIDFILDQLPAWRDRPGRRAADSETQLTSQLCAHLNGVARKSSGWDVLQFRIEEPDETKLARRIDLIAAPAGEVIWIEGRRHDDFDPLLPIECKRLPTPKGKDRDKREYLRVANGSTGGVQRFKAGLHGAAHEQAVMIAYVQAGGIAAWIQRLDCWIRTLSRAGISGWSCDDRLNTVSHDALRRVAVLSSEHERELTLPRIGLRHLWIEM</sequence>
<accession>A0AAV5NHT1</accession>
<gene>
    <name evidence="1" type="ORF">GCM10007867_28170</name>
</gene>
<dbReference type="EMBL" id="BSNU01000006">
    <property type="protein sequence ID" value="GLQ63971.1"/>
    <property type="molecule type" value="Genomic_DNA"/>
</dbReference>
<proteinExistence type="predicted"/>
<evidence type="ECO:0000313" key="2">
    <source>
        <dbReference type="Proteomes" id="UP001156614"/>
    </source>
</evidence>